<reference evidence="1" key="1">
    <citation type="submission" date="2023-04" db="EMBL/GenBank/DDBJ databases">
        <title>Phytophthora fragariaefolia NBRC 109709.</title>
        <authorList>
            <person name="Ichikawa N."/>
            <person name="Sato H."/>
            <person name="Tonouchi N."/>
        </authorList>
    </citation>
    <scope>NUCLEOTIDE SEQUENCE</scope>
    <source>
        <strain evidence="1">NBRC 109709</strain>
    </source>
</reference>
<dbReference type="OrthoDB" id="121413at2759"/>
<protein>
    <submittedName>
        <fullName evidence="1">Unnamed protein product</fullName>
    </submittedName>
</protein>
<gene>
    <name evidence="1" type="ORF">Pfra01_002284300</name>
</gene>
<proteinExistence type="predicted"/>
<dbReference type="EMBL" id="BSXT01003558">
    <property type="protein sequence ID" value="GMF54641.1"/>
    <property type="molecule type" value="Genomic_DNA"/>
</dbReference>
<dbReference type="AlphaFoldDB" id="A0A9W6Y3L3"/>
<name>A0A9W6Y3L3_9STRA</name>
<comment type="caution">
    <text evidence="1">The sequence shown here is derived from an EMBL/GenBank/DDBJ whole genome shotgun (WGS) entry which is preliminary data.</text>
</comment>
<keyword evidence="2" id="KW-1185">Reference proteome</keyword>
<dbReference type="Proteomes" id="UP001165121">
    <property type="component" value="Unassembled WGS sequence"/>
</dbReference>
<evidence type="ECO:0000313" key="1">
    <source>
        <dbReference type="EMBL" id="GMF54641.1"/>
    </source>
</evidence>
<accession>A0A9W6Y3L3</accession>
<organism evidence="1 2">
    <name type="scientific">Phytophthora fragariaefolia</name>
    <dbReference type="NCBI Taxonomy" id="1490495"/>
    <lineage>
        <taxon>Eukaryota</taxon>
        <taxon>Sar</taxon>
        <taxon>Stramenopiles</taxon>
        <taxon>Oomycota</taxon>
        <taxon>Peronosporomycetes</taxon>
        <taxon>Peronosporales</taxon>
        <taxon>Peronosporaceae</taxon>
        <taxon>Phytophthora</taxon>
    </lineage>
</organism>
<sequence>MLALVTSGLRELTIYADNDDMTDMIDVDLYALSIACPELQDLTVGVFNVIVSAYDEPLRRWSVKIICLHEYTGRLSDLTECLRNPTLQLSRSLVCIEVDPPRHGECNTQEVEELMAHNSDFLPLTKVKFSIKSKIAVLSVVTRPSCATESICLFDAYIVSIIFVFASTPAQRSLAYSGFN</sequence>
<evidence type="ECO:0000313" key="2">
    <source>
        <dbReference type="Proteomes" id="UP001165121"/>
    </source>
</evidence>